<evidence type="ECO:0000313" key="2">
    <source>
        <dbReference type="EMBL" id="KAK4094228.1"/>
    </source>
</evidence>
<feature type="compositionally biased region" description="Basic and acidic residues" evidence="1">
    <location>
        <begin position="1"/>
        <end position="12"/>
    </location>
</feature>
<evidence type="ECO:0000313" key="5">
    <source>
        <dbReference type="Proteomes" id="UP001287286"/>
    </source>
</evidence>
<protein>
    <submittedName>
        <fullName evidence="3">Uncharacterized protein</fullName>
    </submittedName>
</protein>
<evidence type="ECO:0000313" key="3">
    <source>
        <dbReference type="EMBL" id="PWI72423.1"/>
    </source>
</evidence>
<reference evidence="2 5" key="4">
    <citation type="journal article" date="2024" name="Microbiol. Resour. Announc.">
        <title>Genome annotations for the ascomycete fungi Trichoderma harzianum, Trichoderma aggressivum, and Purpureocillium lilacinum.</title>
        <authorList>
            <person name="Beijen E.P.W."/>
            <person name="Ohm R.A."/>
        </authorList>
    </citation>
    <scope>NUCLEOTIDE SEQUENCE [LARGE SCALE GENOMIC DNA]</scope>
    <source>
        <strain evidence="2 5">CBS 150709</strain>
    </source>
</reference>
<dbReference type="AlphaFoldDB" id="A0A2U3ED96"/>
<dbReference type="EMBL" id="JAWRVI010000004">
    <property type="protein sequence ID" value="KAK4094228.1"/>
    <property type="molecule type" value="Genomic_DNA"/>
</dbReference>
<keyword evidence="5" id="KW-1185">Reference proteome</keyword>
<comment type="caution">
    <text evidence="3">The sequence shown here is derived from an EMBL/GenBank/DDBJ whole genome shotgun (WGS) entry which is preliminary data.</text>
</comment>
<dbReference type="EMBL" id="LCWV01000006">
    <property type="protein sequence ID" value="PWI72423.1"/>
    <property type="molecule type" value="Genomic_DNA"/>
</dbReference>
<evidence type="ECO:0000313" key="4">
    <source>
        <dbReference type="Proteomes" id="UP000245956"/>
    </source>
</evidence>
<feature type="region of interest" description="Disordered" evidence="1">
    <location>
        <begin position="1"/>
        <end position="20"/>
    </location>
</feature>
<reference evidence="2" key="3">
    <citation type="submission" date="2023-11" db="EMBL/GenBank/DDBJ databases">
        <authorList>
            <person name="Beijen E."/>
            <person name="Ohm R.A."/>
        </authorList>
    </citation>
    <scope>NUCLEOTIDE SEQUENCE</scope>
    <source>
        <strain evidence="2">CBS 150709</strain>
    </source>
</reference>
<gene>
    <name evidence="3" type="ORF">PCL_11046</name>
    <name evidence="2" type="ORF">Purlil1_1719</name>
</gene>
<organism evidence="3 4">
    <name type="scientific">Purpureocillium lilacinum</name>
    <name type="common">Paecilomyces lilacinus</name>
    <dbReference type="NCBI Taxonomy" id="33203"/>
    <lineage>
        <taxon>Eukaryota</taxon>
        <taxon>Fungi</taxon>
        <taxon>Dikarya</taxon>
        <taxon>Ascomycota</taxon>
        <taxon>Pezizomycotina</taxon>
        <taxon>Sordariomycetes</taxon>
        <taxon>Hypocreomycetidae</taxon>
        <taxon>Hypocreales</taxon>
        <taxon>Ophiocordycipitaceae</taxon>
        <taxon>Purpureocillium</taxon>
    </lineage>
</organism>
<accession>A0A2U3ED96</accession>
<sequence>MSGEPPPRRGDTESQQQPAMNPSQLLLQLDLLLSRNGTHMSDELRQNRIARSNTPSGATDHIMNLCASKAEVDAKLWIVDRILEPQTIPHFIEASIGGRLPSGRPSALPPLDPEVLMLMQQPFSEWALPPLDASHDVLVTQVMIRIGSFEDPDRLVSISKELHAMKSRIWEGIMPISERRWHDLRLDDAENFHEACQYIAAVTNVFHYFNMPPIKAALRETYNLIWDHLDAFEKAVNAKRAIEDKEPVLLTSRWHEFISDHFQSISNRSHHWAISHVERLRGPILEDLANQAPAQSFMLFPTYDDQMWDLTNKIHDLVENAAQADTAIFIPMDGYKGGDLPSQDDVPGPDMSNPYREEPIHFAANTMVRKADYYCRLKYLSRVETWTERSDGDDPLGSKEGPAESARSQVRAQNKARIELRGKAADELPGEELWVTSAQRVLSMPKHEWEWAYVGYRLSHDHTDEEWDAFKNKFELDISNWGAELEGVDKIKGRSKVEWRDARDLGIPDGDVAAAREHFQSLRDSDAVKGARTDILLAADKAVIDSYLAPPSDQGGFVLAIDVDYDPKDNDPQRAEESPGYEGTLRILGSLLWDDVGAMLQTQTQHLADLWPLAMNDKRRVYQGPLPKASED</sequence>
<name>A0A2U3ED96_PURLI</name>
<feature type="region of interest" description="Disordered" evidence="1">
    <location>
        <begin position="388"/>
        <end position="414"/>
    </location>
</feature>
<reference evidence="3 4" key="2">
    <citation type="journal article" date="2016" name="Front. Microbiol.">
        <title>Genome and transcriptome sequences reveal the specific parasitism of the nematophagous Purpureocillium lilacinum 36-1.</title>
        <authorList>
            <person name="Xie J."/>
            <person name="Li S."/>
            <person name="Mo C."/>
            <person name="Xiao X."/>
            <person name="Peng D."/>
            <person name="Wang G."/>
            <person name="Xiao Y."/>
        </authorList>
    </citation>
    <scope>NUCLEOTIDE SEQUENCE [LARGE SCALE GENOMIC DNA]</scope>
    <source>
        <strain evidence="3 4">36-1</strain>
    </source>
</reference>
<evidence type="ECO:0000256" key="1">
    <source>
        <dbReference type="SAM" id="MobiDB-lite"/>
    </source>
</evidence>
<proteinExistence type="predicted"/>
<dbReference type="Proteomes" id="UP000245956">
    <property type="component" value="Unassembled WGS sequence"/>
</dbReference>
<dbReference type="Proteomes" id="UP001287286">
    <property type="component" value="Unassembled WGS sequence"/>
</dbReference>
<reference evidence="3" key="1">
    <citation type="submission" date="2015-05" db="EMBL/GenBank/DDBJ databases">
        <authorList>
            <person name="Wang D.B."/>
            <person name="Wang M."/>
        </authorList>
    </citation>
    <scope>NUCLEOTIDE SEQUENCE</scope>
    <source>
        <strain evidence="3">36-1</strain>
    </source>
</reference>